<proteinExistence type="inferred from homology"/>
<evidence type="ECO:0000256" key="5">
    <source>
        <dbReference type="ARBA" id="ARBA00022989"/>
    </source>
</evidence>
<keyword evidence="10" id="KW-1185">Reference proteome</keyword>
<gene>
    <name evidence="11 12" type="primary">LOC117366595</name>
</gene>
<comment type="subcellular location">
    <subcellularLocation>
        <location evidence="1">Membrane</location>
        <topology evidence="1">Multi-pass membrane protein</topology>
    </subcellularLocation>
</comment>
<dbReference type="RefSeq" id="XP_033814023.1">
    <property type="nucleotide sequence ID" value="XM_033958132.1"/>
</dbReference>
<dbReference type="OrthoDB" id="2015213at2759"/>
<dbReference type="KEGG" id="gsh:117366595"/>
<evidence type="ECO:0000256" key="2">
    <source>
        <dbReference type="ARBA" id="ARBA00006193"/>
    </source>
</evidence>
<dbReference type="Proteomes" id="UP000515159">
    <property type="component" value="Chromosome 9"/>
</dbReference>
<sequence length="789" mass="85927">MTSTLLFQSRRSPVICTGGCVASSQPLATNSGLDILKKGGNAVDAAVAVAAVLNVTEPCSTGLGGDCFCLYYEKKTKQVYGFNGSGRSPKALTLELLKQQGFDETNPPPLSHAHNVTVPGTAALWCDVLSLFGSTKLSMGEILQPAIKLAKQGFPVSEITAYHWKKDVSVLQAPSNPHGKDLLSQGQAPRHGHIFRNPFLAKSFQVLAKSGKKEFYEGRIGKAIVEIVQKNGGILTLEDMKSHTTEKVKPIFITYKGIKVWEIPPNGQGITALMTLNILENFNLRGLAHNSADYLHVLSEAVKLSFSDTLWFCTDPSYVPVPTEELLSKAYCKKRSELINMQRASVKYSHGDPFYTGNDTVYFTVMDAEGNACSFINSNYLSFGTGLVPESCGFSLQCRGANFSLSPGHPNCLAPGKRPFHTIIPAMATAEDTEDLLCSFGVMGGFMQPQGHVQVLLNMAEFGMNPQQAVDAPRFCVEYAIRVPYLFLYHLPPCFYVSLGQSEPQAPPWCIPRCTGEGKDHFGRHGPAGWRESASLRSCIYMELPALLVASHPCFSLPWYLEARANVNRNKVLTQDKLGRDSSITAKMCFEKCAKGIGYNLLALALFCIVANILLYFPNGETIYARKNELTDYVWYFHGIVGAGLLMFLPASVFIGLEHEDCCGCCGHATCGKRCAMLSSIIAALIGLVGSGYCVIISALALVKGPYCNTGSIWTYQFANTSGGYLTQYDSWSQCTEPKHIVEWNVALFAILLGLAGIQFILCLVQIINGLIGGICGYCCSSSQQSYVC</sequence>
<dbReference type="Pfam" id="PF05805">
    <property type="entry name" value="L6_membrane"/>
    <property type="match status" value="1"/>
</dbReference>
<comment type="similarity">
    <text evidence="2">Belongs to the L6 tetraspanin family.</text>
</comment>
<comment type="similarity">
    <text evidence="3">Belongs to the gamma-glutamyltransferase family.</text>
</comment>
<dbReference type="InterPro" id="IPR052896">
    <property type="entry name" value="GGT-like_enzyme"/>
</dbReference>
<evidence type="ECO:0000256" key="1">
    <source>
        <dbReference type="ARBA" id="ARBA00004141"/>
    </source>
</evidence>
<feature type="transmembrane region" description="Helical" evidence="9">
    <location>
        <begin position="746"/>
        <end position="765"/>
    </location>
</feature>
<dbReference type="GO" id="GO:0006751">
    <property type="term" value="P:glutathione catabolic process"/>
    <property type="evidence" value="ECO:0007669"/>
    <property type="project" value="InterPro"/>
</dbReference>
<dbReference type="InterPro" id="IPR029055">
    <property type="entry name" value="Ntn_hydrolases_N"/>
</dbReference>
<dbReference type="RefSeq" id="XP_033814024.1">
    <property type="nucleotide sequence ID" value="XM_033958133.1"/>
</dbReference>
<evidence type="ECO:0000256" key="4">
    <source>
        <dbReference type="ARBA" id="ARBA00022692"/>
    </source>
</evidence>
<reference evidence="11 12" key="1">
    <citation type="submission" date="2025-04" db="UniProtKB">
        <authorList>
            <consortium name="RefSeq"/>
        </authorList>
    </citation>
    <scope>IDENTIFICATION</scope>
</reference>
<feature type="transmembrane region" description="Helical" evidence="9">
    <location>
        <begin position="597"/>
        <end position="615"/>
    </location>
</feature>
<dbReference type="Gene3D" id="1.10.246.130">
    <property type="match status" value="1"/>
</dbReference>
<evidence type="ECO:0000256" key="7">
    <source>
        <dbReference type="PIRSR" id="PIRSR600101-1"/>
    </source>
</evidence>
<dbReference type="Pfam" id="PF01019">
    <property type="entry name" value="G_glu_transpept"/>
    <property type="match status" value="1"/>
</dbReference>
<protein>
    <submittedName>
        <fullName evidence="11 12">Glutathione hydrolase-like YwrD proenzyme isoform X1</fullName>
    </submittedName>
</protein>
<feature type="binding site" evidence="8">
    <location>
        <position position="445"/>
    </location>
    <ligand>
        <name>L-glutamate</name>
        <dbReference type="ChEBI" id="CHEBI:29985"/>
    </ligand>
</feature>
<dbReference type="GO" id="GO:0016020">
    <property type="term" value="C:membrane"/>
    <property type="evidence" value="ECO:0007669"/>
    <property type="project" value="UniProtKB-SubCell"/>
</dbReference>
<dbReference type="InterPro" id="IPR043137">
    <property type="entry name" value="GGT_ssub_C"/>
</dbReference>
<dbReference type="InterPro" id="IPR043138">
    <property type="entry name" value="GGT_lsub"/>
</dbReference>
<name>A0A6P8SB63_GEOSA</name>
<evidence type="ECO:0000256" key="6">
    <source>
        <dbReference type="ARBA" id="ARBA00023136"/>
    </source>
</evidence>
<accession>A0A6P8SB63</accession>
<evidence type="ECO:0000256" key="8">
    <source>
        <dbReference type="PIRSR" id="PIRSR600101-2"/>
    </source>
</evidence>
<dbReference type="InterPro" id="IPR000101">
    <property type="entry name" value="GGT_peptidase"/>
</dbReference>
<dbReference type="NCBIfam" id="TIGR00066">
    <property type="entry name" value="g_glut_trans"/>
    <property type="match status" value="1"/>
</dbReference>
<dbReference type="PANTHER" id="PTHR43881">
    <property type="entry name" value="GAMMA-GLUTAMYLTRANSPEPTIDASE (AFU_ORTHOLOGUE AFUA_4G13580)"/>
    <property type="match status" value="1"/>
</dbReference>
<evidence type="ECO:0000256" key="9">
    <source>
        <dbReference type="SAM" id="Phobius"/>
    </source>
</evidence>
<feature type="transmembrane region" description="Helical" evidence="9">
    <location>
        <begin position="635"/>
        <end position="657"/>
    </location>
</feature>
<keyword evidence="6 9" id="KW-0472">Membrane</keyword>
<dbReference type="GeneID" id="117366595"/>
<evidence type="ECO:0000313" key="10">
    <source>
        <dbReference type="Proteomes" id="UP000515159"/>
    </source>
</evidence>
<dbReference type="SUPFAM" id="SSF56235">
    <property type="entry name" value="N-terminal nucleophile aminohydrolases (Ntn hydrolases)"/>
    <property type="match status" value="1"/>
</dbReference>
<feature type="active site" description="Nucleophile" evidence="7">
    <location>
        <position position="360"/>
    </location>
</feature>
<dbReference type="GO" id="GO:0036374">
    <property type="term" value="F:glutathione hydrolase activity"/>
    <property type="evidence" value="ECO:0007669"/>
    <property type="project" value="InterPro"/>
</dbReference>
<organism evidence="10 11">
    <name type="scientific">Geotrypetes seraphini</name>
    <name type="common">Gaboon caecilian</name>
    <name type="synonym">Caecilia seraphini</name>
    <dbReference type="NCBI Taxonomy" id="260995"/>
    <lineage>
        <taxon>Eukaryota</taxon>
        <taxon>Metazoa</taxon>
        <taxon>Chordata</taxon>
        <taxon>Craniata</taxon>
        <taxon>Vertebrata</taxon>
        <taxon>Euteleostomi</taxon>
        <taxon>Amphibia</taxon>
        <taxon>Gymnophiona</taxon>
        <taxon>Geotrypetes</taxon>
    </lineage>
</organism>
<dbReference type="InterPro" id="IPR008661">
    <property type="entry name" value="L6_membrane"/>
</dbReference>
<evidence type="ECO:0000313" key="11">
    <source>
        <dbReference type="RefSeq" id="XP_033814023.1"/>
    </source>
</evidence>
<feature type="transmembrane region" description="Helical" evidence="9">
    <location>
        <begin position="678"/>
        <end position="703"/>
    </location>
</feature>
<dbReference type="AlphaFoldDB" id="A0A6P8SB63"/>
<dbReference type="PRINTS" id="PR01210">
    <property type="entry name" value="GGTRANSPTASE"/>
</dbReference>
<keyword evidence="5 9" id="KW-1133">Transmembrane helix</keyword>
<dbReference type="Gene3D" id="3.60.20.40">
    <property type="match status" value="1"/>
</dbReference>
<evidence type="ECO:0000313" key="12">
    <source>
        <dbReference type="RefSeq" id="XP_033814024.1"/>
    </source>
</evidence>
<keyword evidence="4 9" id="KW-0812">Transmembrane</keyword>
<evidence type="ECO:0000256" key="3">
    <source>
        <dbReference type="ARBA" id="ARBA00009381"/>
    </source>
</evidence>
<dbReference type="PANTHER" id="PTHR43881:SF1">
    <property type="entry name" value="GAMMA-GLUTAMYLTRANSPEPTIDASE (AFU_ORTHOLOGUE AFUA_4G13580)"/>
    <property type="match status" value="1"/>
</dbReference>